<dbReference type="InterPro" id="IPR029066">
    <property type="entry name" value="PLP-binding_barrel"/>
</dbReference>
<reference evidence="6" key="1">
    <citation type="journal article" date="2019" name="Int. J. Syst. Evol. Microbiol.">
        <title>The Global Catalogue of Microorganisms (GCM) 10K type strain sequencing project: providing services to taxonomists for standard genome sequencing and annotation.</title>
        <authorList>
            <consortium name="The Broad Institute Genomics Platform"/>
            <consortium name="The Broad Institute Genome Sequencing Center for Infectious Disease"/>
            <person name="Wu L."/>
            <person name="Ma J."/>
        </authorList>
    </citation>
    <scope>NUCLEOTIDE SEQUENCE [LARGE SCALE GENOMIC DNA]</scope>
    <source>
        <strain evidence="6">CGMCC 4.1437</strain>
    </source>
</reference>
<evidence type="ECO:0000313" key="5">
    <source>
        <dbReference type="EMBL" id="MFC5664254.1"/>
    </source>
</evidence>
<gene>
    <name evidence="5" type="ORF">ACFP3U_14825</name>
</gene>
<evidence type="ECO:0000313" key="6">
    <source>
        <dbReference type="Proteomes" id="UP001595975"/>
    </source>
</evidence>
<dbReference type="InterPro" id="IPR022644">
    <property type="entry name" value="De-COase2_N"/>
</dbReference>
<dbReference type="Gene3D" id="3.20.20.10">
    <property type="entry name" value="Alanine racemase"/>
    <property type="match status" value="1"/>
</dbReference>
<accession>A0ABW0X507</accession>
<evidence type="ECO:0000259" key="4">
    <source>
        <dbReference type="Pfam" id="PF02784"/>
    </source>
</evidence>
<dbReference type="PANTHER" id="PTHR43727:SF3">
    <property type="entry name" value="GROUP IV DECARBOXYLASE"/>
    <property type="match status" value="1"/>
</dbReference>
<evidence type="ECO:0000256" key="2">
    <source>
        <dbReference type="ARBA" id="ARBA00022898"/>
    </source>
</evidence>
<dbReference type="RefSeq" id="WP_380225955.1">
    <property type="nucleotide sequence ID" value="NZ_JBHSOF010000016.1"/>
</dbReference>
<evidence type="ECO:0000256" key="1">
    <source>
        <dbReference type="ARBA" id="ARBA00001933"/>
    </source>
</evidence>
<dbReference type="InterPro" id="IPR009006">
    <property type="entry name" value="Ala_racemase/Decarboxylase_C"/>
</dbReference>
<protein>
    <recommendedName>
        <fullName evidence="4">Orn/DAP/Arg decarboxylase 2 N-terminal domain-containing protein</fullName>
    </recommendedName>
</protein>
<keyword evidence="2" id="KW-0663">Pyridoxal phosphate</keyword>
<proteinExistence type="predicted"/>
<dbReference type="EMBL" id="JBHSOF010000016">
    <property type="protein sequence ID" value="MFC5664254.1"/>
    <property type="molecule type" value="Genomic_DNA"/>
</dbReference>
<feature type="domain" description="Orn/DAP/Arg decarboxylase 2 N-terminal" evidence="4">
    <location>
        <begin position="38"/>
        <end position="261"/>
    </location>
</feature>
<dbReference type="SUPFAM" id="SSF50621">
    <property type="entry name" value="Alanine racemase C-terminal domain-like"/>
    <property type="match status" value="1"/>
</dbReference>
<dbReference type="Proteomes" id="UP001595975">
    <property type="component" value="Unassembled WGS sequence"/>
</dbReference>
<feature type="compositionally biased region" description="Gly residues" evidence="3">
    <location>
        <begin position="371"/>
        <end position="380"/>
    </location>
</feature>
<dbReference type="PRINTS" id="PR01179">
    <property type="entry name" value="ODADCRBXLASE"/>
</dbReference>
<dbReference type="Gene3D" id="2.40.37.10">
    <property type="entry name" value="Lyase, Ornithine Decarboxylase, Chain A, domain 1"/>
    <property type="match status" value="1"/>
</dbReference>
<comment type="cofactor">
    <cofactor evidence="1">
        <name>pyridoxal 5'-phosphate</name>
        <dbReference type="ChEBI" id="CHEBI:597326"/>
    </cofactor>
</comment>
<comment type="caution">
    <text evidence="5">The sequence shown here is derived from an EMBL/GenBank/DDBJ whole genome shotgun (WGS) entry which is preliminary data.</text>
</comment>
<feature type="region of interest" description="Disordered" evidence="3">
    <location>
        <begin position="370"/>
        <end position="391"/>
    </location>
</feature>
<evidence type="ECO:0000256" key="3">
    <source>
        <dbReference type="SAM" id="MobiDB-lite"/>
    </source>
</evidence>
<dbReference type="Pfam" id="PF02784">
    <property type="entry name" value="Orn_Arg_deC_N"/>
    <property type="match status" value="1"/>
</dbReference>
<organism evidence="5 6">
    <name type="scientific">Kitasatospora misakiensis</name>
    <dbReference type="NCBI Taxonomy" id="67330"/>
    <lineage>
        <taxon>Bacteria</taxon>
        <taxon>Bacillati</taxon>
        <taxon>Actinomycetota</taxon>
        <taxon>Actinomycetes</taxon>
        <taxon>Kitasatosporales</taxon>
        <taxon>Streptomycetaceae</taxon>
        <taxon>Kitasatospora</taxon>
    </lineage>
</organism>
<keyword evidence="6" id="KW-1185">Reference proteome</keyword>
<dbReference type="InterPro" id="IPR000183">
    <property type="entry name" value="Orn/DAP/Arg_de-COase"/>
</dbReference>
<dbReference type="PANTHER" id="PTHR43727">
    <property type="entry name" value="DIAMINOPIMELATE DECARBOXYLASE"/>
    <property type="match status" value="1"/>
</dbReference>
<sequence>MLNDRLRTGALEVAGRCATPFYLFDLEELGAAYREMGRVWRREFPHLTVAYSYKTNPLAAVTRRLAELGGTAEVVSGAELELALADGFAPERIVFDGPVKSPAELARAARLGVLVHVDSLTELRQLLELPGGRPPVGLRLATRGGGGEWSRFGLLPAEVERARELLGRAGLPVRSVHVGVATLSGPEAYREALVSWAEVLRRLAKAAEGRLTVDVGGGFPPRGVPGRGWEVYAAAVAAGCREAGLGPEEVDLLIEPGRSLVEEHGALVCRVAVRKSRDGRELLVLDGGTNLARTVKSRAHPIGFPAAPDDLGGRYRLLGANCYEGDLFADEVAGPADAAPGDLVVIGGSGGYDLPFAHIWVRPRPPVHALDGGGNGGGGWTVVREPGDTVR</sequence>
<dbReference type="SUPFAM" id="SSF51419">
    <property type="entry name" value="PLP-binding barrel"/>
    <property type="match status" value="1"/>
</dbReference>
<name>A0ABW0X507_9ACTN</name>